<dbReference type="Proteomes" id="UP001057375">
    <property type="component" value="Unassembled WGS sequence"/>
</dbReference>
<keyword evidence="3" id="KW-1185">Reference proteome</keyword>
<protein>
    <submittedName>
        <fullName evidence="2">Lon protease like protein</fullName>
    </submittedName>
</protein>
<keyword evidence="2" id="KW-0645">Protease</keyword>
<feature type="domain" description="Lon-like helical" evidence="1">
    <location>
        <begin position="51"/>
        <end position="82"/>
    </location>
</feature>
<gene>
    <name evidence="2" type="ORF">ADUPG1_007565</name>
</gene>
<evidence type="ECO:0000313" key="2">
    <source>
        <dbReference type="EMBL" id="GKT33920.1"/>
    </source>
</evidence>
<dbReference type="InterPro" id="IPR046844">
    <property type="entry name" value="Lon-like_helical"/>
</dbReference>
<dbReference type="Pfam" id="PF20437">
    <property type="entry name" value="LonC_helical"/>
    <property type="match status" value="1"/>
</dbReference>
<accession>A0ABQ5KN53</accession>
<reference evidence="2" key="1">
    <citation type="submission" date="2022-03" db="EMBL/GenBank/DDBJ databases">
        <title>Draft genome sequence of Aduncisulcus paluster, a free-living microaerophilic Fornicata.</title>
        <authorList>
            <person name="Yuyama I."/>
            <person name="Kume K."/>
            <person name="Tamura T."/>
            <person name="Inagaki Y."/>
            <person name="Hashimoto T."/>
        </authorList>
    </citation>
    <scope>NUCLEOTIDE SEQUENCE</scope>
    <source>
        <strain evidence="2">NY0171</strain>
    </source>
</reference>
<proteinExistence type="predicted"/>
<feature type="non-terminal residue" evidence="2">
    <location>
        <position position="1"/>
    </location>
</feature>
<evidence type="ECO:0000313" key="3">
    <source>
        <dbReference type="Proteomes" id="UP001057375"/>
    </source>
</evidence>
<dbReference type="Gene3D" id="3.40.50.300">
    <property type="entry name" value="P-loop containing nucleotide triphosphate hydrolases"/>
    <property type="match status" value="1"/>
</dbReference>
<name>A0ABQ5KN53_9EUKA</name>
<dbReference type="InterPro" id="IPR027417">
    <property type="entry name" value="P-loop_NTPase"/>
</dbReference>
<dbReference type="GO" id="GO:0008233">
    <property type="term" value="F:peptidase activity"/>
    <property type="evidence" value="ECO:0007669"/>
    <property type="project" value="UniProtKB-KW"/>
</dbReference>
<keyword evidence="2" id="KW-0378">Hydrolase</keyword>
<comment type="caution">
    <text evidence="2">The sequence shown here is derived from an EMBL/GenBank/DDBJ whole genome shotgun (WGS) entry which is preliminary data.</text>
</comment>
<dbReference type="GO" id="GO:0006508">
    <property type="term" value="P:proteolysis"/>
    <property type="evidence" value="ECO:0007669"/>
    <property type="project" value="UniProtKB-KW"/>
</dbReference>
<dbReference type="EMBL" id="BQXS01010611">
    <property type="protein sequence ID" value="GKT33920.1"/>
    <property type="molecule type" value="Genomic_DNA"/>
</dbReference>
<organism evidence="2 3">
    <name type="scientific">Aduncisulcus paluster</name>
    <dbReference type="NCBI Taxonomy" id="2918883"/>
    <lineage>
        <taxon>Eukaryota</taxon>
        <taxon>Metamonada</taxon>
        <taxon>Carpediemonas-like organisms</taxon>
        <taxon>Aduncisulcus</taxon>
    </lineage>
</organism>
<sequence>QERASKAMDFGLSIRKRGYNVYVSGTWGTGRNSYVRLLTEEQAIKRPVPNDWIYVNNFTDFHNPIALRFDAGQGKEFIKIFDRTIDFLKKEIKNVFNSKDYENTKAMVLQEYTRNSEKIIDELNVIGEKYGFMFTQNERGLVSIPLKDGEPMSEEEYRSITDDEYEKLRSNSNKLSLETVELFNKLKQEEEDYRQKVKNLDEQMTRRVASYHLMNIRDRFKTNEDVKTYLDSVVDDIVEHVDRF</sequence>
<evidence type="ECO:0000259" key="1">
    <source>
        <dbReference type="Pfam" id="PF20437"/>
    </source>
</evidence>
<feature type="non-terminal residue" evidence="2">
    <location>
        <position position="244"/>
    </location>
</feature>